<reference evidence="1" key="1">
    <citation type="submission" date="2020-10" db="EMBL/GenBank/DDBJ databases">
        <authorList>
            <person name="Gilroy R."/>
        </authorList>
    </citation>
    <scope>NUCLEOTIDE SEQUENCE</scope>
    <source>
        <strain evidence="1">CHK195-26880</strain>
    </source>
</reference>
<reference evidence="1" key="2">
    <citation type="journal article" date="2021" name="PeerJ">
        <title>Extensive microbial diversity within the chicken gut microbiome revealed by metagenomics and culture.</title>
        <authorList>
            <person name="Gilroy R."/>
            <person name="Ravi A."/>
            <person name="Getino M."/>
            <person name="Pursley I."/>
            <person name="Horton D.L."/>
            <person name="Alikhan N.F."/>
            <person name="Baker D."/>
            <person name="Gharbi K."/>
            <person name="Hall N."/>
            <person name="Watson M."/>
            <person name="Adriaenssens E.M."/>
            <person name="Foster-Nyarko E."/>
            <person name="Jarju S."/>
            <person name="Secka A."/>
            <person name="Antonio M."/>
            <person name="Oren A."/>
            <person name="Chaudhuri R.R."/>
            <person name="La Ragione R."/>
            <person name="Hildebrand F."/>
            <person name="Pallen M.J."/>
        </authorList>
    </citation>
    <scope>NUCLEOTIDE SEQUENCE</scope>
    <source>
        <strain evidence="1">CHK195-26880</strain>
    </source>
</reference>
<protein>
    <recommendedName>
        <fullName evidence="3">Adenylate cyclase</fullName>
    </recommendedName>
</protein>
<dbReference type="EMBL" id="DVKQ01000057">
    <property type="protein sequence ID" value="HIT37685.1"/>
    <property type="molecule type" value="Genomic_DNA"/>
</dbReference>
<gene>
    <name evidence="1" type="ORF">IAB59_04310</name>
</gene>
<evidence type="ECO:0000313" key="2">
    <source>
        <dbReference type="Proteomes" id="UP000886833"/>
    </source>
</evidence>
<dbReference type="InterPro" id="IPR033469">
    <property type="entry name" value="CYTH-like_dom_sf"/>
</dbReference>
<comment type="caution">
    <text evidence="1">The sequence shown here is derived from an EMBL/GenBank/DDBJ whole genome shotgun (WGS) entry which is preliminary data.</text>
</comment>
<dbReference type="SUPFAM" id="SSF55154">
    <property type="entry name" value="CYTH-like phosphatases"/>
    <property type="match status" value="1"/>
</dbReference>
<evidence type="ECO:0000313" key="1">
    <source>
        <dbReference type="EMBL" id="HIT37685.1"/>
    </source>
</evidence>
<organism evidence="1 2">
    <name type="scientific">Candidatus Onthousia faecipullorum</name>
    <dbReference type="NCBI Taxonomy" id="2840887"/>
    <lineage>
        <taxon>Bacteria</taxon>
        <taxon>Bacillati</taxon>
        <taxon>Bacillota</taxon>
        <taxon>Bacilli</taxon>
        <taxon>Candidatus Onthousia</taxon>
    </lineage>
</organism>
<dbReference type="Proteomes" id="UP000886833">
    <property type="component" value="Unassembled WGS sequence"/>
</dbReference>
<dbReference type="AlphaFoldDB" id="A0A9D1GAN8"/>
<accession>A0A9D1GAN8</accession>
<sequence>MKKELEICVKALVPFKEIINDMLEKGFHVQEEFQLNDIYMVPKDKEISLKEADKLLSNYVLVRETVGKKIMLTLKNKEINSKGEIVKQSSVKCQITNIDDGYKFMKELGYKKILEIKDYNILLSNGKNEIYVQDVEGLGAYLEMEQKNLLLDNNNGNNIEDMINTLNSYNLEIDKSNYFAKKSYDMLKKVTENK</sequence>
<name>A0A9D1GAN8_9FIRM</name>
<evidence type="ECO:0008006" key="3">
    <source>
        <dbReference type="Google" id="ProtNLM"/>
    </source>
</evidence>
<proteinExistence type="predicted"/>
<dbReference type="Gene3D" id="2.40.320.10">
    <property type="entry name" value="Hypothetical Protein Pfu-838710-001"/>
    <property type="match status" value="1"/>
</dbReference>